<dbReference type="SUPFAM" id="SSF46626">
    <property type="entry name" value="Cytochrome c"/>
    <property type="match status" value="1"/>
</dbReference>
<dbReference type="Pfam" id="PF13442">
    <property type="entry name" value="Cytochrome_CBB3"/>
    <property type="match status" value="1"/>
</dbReference>
<dbReference type="Gene3D" id="2.120.10.30">
    <property type="entry name" value="TolB, C-terminal domain"/>
    <property type="match status" value="1"/>
</dbReference>
<evidence type="ECO:0000256" key="1">
    <source>
        <dbReference type="ARBA" id="ARBA00022617"/>
    </source>
</evidence>
<dbReference type="PROSITE" id="PS51007">
    <property type="entry name" value="CYTC"/>
    <property type="match status" value="1"/>
</dbReference>
<keyword evidence="2 4" id="KW-0479">Metal-binding</keyword>
<dbReference type="PANTHER" id="PTHR19328">
    <property type="entry name" value="HEDGEHOG-INTERACTING PROTEIN"/>
    <property type="match status" value="1"/>
</dbReference>
<name>A0A2S9JI07_9SPHI</name>
<dbReference type="InterPro" id="IPR011041">
    <property type="entry name" value="Quinoprot_gluc/sorb_DH_b-prop"/>
</dbReference>
<dbReference type="GO" id="GO:0020037">
    <property type="term" value="F:heme binding"/>
    <property type="evidence" value="ECO:0007669"/>
    <property type="project" value="InterPro"/>
</dbReference>
<dbReference type="Gene3D" id="1.10.760.10">
    <property type="entry name" value="Cytochrome c-like domain"/>
    <property type="match status" value="1"/>
</dbReference>
<reference evidence="6 7" key="1">
    <citation type="submission" date="2018-02" db="EMBL/GenBank/DDBJ databases">
        <title>The draft genome of Sphingobacterium gobiense H7.</title>
        <authorList>
            <person name="Li L."/>
            <person name="Liu L."/>
            <person name="Zhang X."/>
            <person name="Wang T."/>
            <person name="Liang L."/>
        </authorList>
    </citation>
    <scope>NUCLEOTIDE SEQUENCE [LARGE SCALE GENOMIC DNA]</scope>
    <source>
        <strain evidence="6 7">ACCC 05757</strain>
    </source>
</reference>
<dbReference type="InterPro" id="IPR011042">
    <property type="entry name" value="6-blade_b-propeller_TolB-like"/>
</dbReference>
<dbReference type="GO" id="GO:0046872">
    <property type="term" value="F:metal ion binding"/>
    <property type="evidence" value="ECO:0007669"/>
    <property type="project" value="UniProtKB-KW"/>
</dbReference>
<evidence type="ECO:0000313" key="7">
    <source>
        <dbReference type="Proteomes" id="UP000238642"/>
    </source>
</evidence>
<evidence type="ECO:0000259" key="5">
    <source>
        <dbReference type="PROSITE" id="PS51007"/>
    </source>
</evidence>
<protein>
    <submittedName>
        <fullName evidence="6">Quinoprotein glucose dehydrogenase</fullName>
    </submittedName>
</protein>
<comment type="caution">
    <text evidence="6">The sequence shown here is derived from an EMBL/GenBank/DDBJ whole genome shotgun (WGS) entry which is preliminary data.</text>
</comment>
<dbReference type="OrthoDB" id="9770043at2"/>
<feature type="domain" description="Cytochrome c" evidence="5">
    <location>
        <begin position="402"/>
        <end position="490"/>
    </location>
</feature>
<dbReference type="PROSITE" id="PS51257">
    <property type="entry name" value="PROKAR_LIPOPROTEIN"/>
    <property type="match status" value="1"/>
</dbReference>
<dbReference type="EMBL" id="PVBS01000003">
    <property type="protein sequence ID" value="PRD52650.1"/>
    <property type="molecule type" value="Genomic_DNA"/>
</dbReference>
<dbReference type="InterPro" id="IPR036909">
    <property type="entry name" value="Cyt_c-like_dom_sf"/>
</dbReference>
<dbReference type="SUPFAM" id="SSF50952">
    <property type="entry name" value="Soluble quinoprotein glucose dehydrogenase"/>
    <property type="match status" value="1"/>
</dbReference>
<dbReference type="Proteomes" id="UP000238642">
    <property type="component" value="Unassembled WGS sequence"/>
</dbReference>
<dbReference type="GO" id="GO:0009055">
    <property type="term" value="F:electron transfer activity"/>
    <property type="evidence" value="ECO:0007669"/>
    <property type="project" value="InterPro"/>
</dbReference>
<dbReference type="Pfam" id="PF07995">
    <property type="entry name" value="GSDH"/>
    <property type="match status" value="1"/>
</dbReference>
<evidence type="ECO:0000256" key="4">
    <source>
        <dbReference type="PROSITE-ProRule" id="PRU00433"/>
    </source>
</evidence>
<keyword evidence="7" id="KW-1185">Reference proteome</keyword>
<accession>A0A2S9JI07</accession>
<dbReference type="InterPro" id="IPR012938">
    <property type="entry name" value="Glc/Sorbosone_DH"/>
</dbReference>
<evidence type="ECO:0000256" key="3">
    <source>
        <dbReference type="ARBA" id="ARBA00023004"/>
    </source>
</evidence>
<evidence type="ECO:0000256" key="2">
    <source>
        <dbReference type="ARBA" id="ARBA00022723"/>
    </source>
</evidence>
<evidence type="ECO:0000313" key="6">
    <source>
        <dbReference type="EMBL" id="PRD52650.1"/>
    </source>
</evidence>
<organism evidence="6 7">
    <name type="scientific">Sphingobacterium gobiense</name>
    <dbReference type="NCBI Taxonomy" id="1382456"/>
    <lineage>
        <taxon>Bacteria</taxon>
        <taxon>Pseudomonadati</taxon>
        <taxon>Bacteroidota</taxon>
        <taxon>Sphingobacteriia</taxon>
        <taxon>Sphingobacteriales</taxon>
        <taxon>Sphingobacteriaceae</taxon>
        <taxon>Sphingobacterium</taxon>
    </lineage>
</organism>
<keyword evidence="3 4" id="KW-0408">Iron</keyword>
<dbReference type="AlphaFoldDB" id="A0A2S9JI07"/>
<dbReference type="InterPro" id="IPR009056">
    <property type="entry name" value="Cyt_c-like_dom"/>
</dbReference>
<keyword evidence="1 4" id="KW-0349">Heme</keyword>
<dbReference type="PANTHER" id="PTHR19328:SF13">
    <property type="entry name" value="HIPL1 PROTEIN"/>
    <property type="match status" value="1"/>
</dbReference>
<gene>
    <name evidence="6" type="ORF">C5749_15595</name>
</gene>
<proteinExistence type="predicted"/>
<sequence>MKPQNIYIGFTTIILFLFSCRQGSEKELPVMNSIQLENSILSLTKEATNLNVPWDLQYDRINDAILFSEIGGAIRRLDIKSKQVLLIDSIPDVYQQRTLGLLGMALYQPENEQAYLYLSYTSKKDSSIFSNLYRYNYNPTGRLSNPVQLLQIPGNTGHNGSRIVISPDKKVYWATGDAATDTYAQDSTSLNGKILRLNLDGSIPKDNPIANSYVYAWGFRNMQGLTYSTEGILYTSEHGDAIEDEINLILPLKNYGWPLVEGTVDTDEEKAKVKSLAIEEPIKSWTPVIAPAGIAYYGSDAIPEWKNSLLLTTLKNQSLRVLTLSDDGRDIIGEQILFQNILGRLRSVVTLPNGDIYFCSSNRDWNPQKGFPTQEDDVIYRLRISDKAYAPILHAQIPQTQPEAKDGQALYEAYCTSCHKSDGEGLTNTFPPLANSKTVNGEEKALLQIVLHGMQGKTIESIKYEGVMPGFSFLTDAEIITITNYIRINFGNHASEIKSTSLKSLR</sequence>